<keyword evidence="1" id="KW-0378">Hydrolase</keyword>
<evidence type="ECO:0000256" key="2">
    <source>
        <dbReference type="SAM" id="MobiDB-lite"/>
    </source>
</evidence>
<dbReference type="RefSeq" id="WP_134754385.1">
    <property type="nucleotide sequence ID" value="NZ_MYFO02000005.1"/>
</dbReference>
<dbReference type="Gene3D" id="3.40.720.10">
    <property type="entry name" value="Alkaline Phosphatase, subunit A"/>
    <property type="match status" value="1"/>
</dbReference>
<dbReference type="EMBL" id="MYFO01000020">
    <property type="protein sequence ID" value="TFE86232.1"/>
    <property type="molecule type" value="Genomic_DNA"/>
</dbReference>
<evidence type="ECO:0000256" key="3">
    <source>
        <dbReference type="SAM" id="SignalP"/>
    </source>
</evidence>
<name>A0A4Y8PY67_9BACL</name>
<dbReference type="PROSITE" id="PS51257">
    <property type="entry name" value="PROKAR_LIPOPROTEIN"/>
    <property type="match status" value="1"/>
</dbReference>
<dbReference type="SUPFAM" id="SSF53649">
    <property type="entry name" value="Alkaline phosphatase-like"/>
    <property type="match status" value="1"/>
</dbReference>
<reference evidence="4 5" key="1">
    <citation type="submission" date="2017-03" db="EMBL/GenBank/DDBJ databases">
        <title>Isolation of Levoglucosan Utilizing Bacteria.</title>
        <authorList>
            <person name="Arya A.S."/>
        </authorList>
    </citation>
    <scope>NUCLEOTIDE SEQUENCE [LARGE SCALE GENOMIC DNA]</scope>
    <source>
        <strain evidence="4 5">MEC069</strain>
    </source>
</reference>
<accession>A0A4Y8PY67</accession>
<dbReference type="Pfam" id="PF04185">
    <property type="entry name" value="Phosphoesterase"/>
    <property type="match status" value="1"/>
</dbReference>
<dbReference type="GO" id="GO:0042578">
    <property type="term" value="F:phosphoric ester hydrolase activity"/>
    <property type="evidence" value="ECO:0007669"/>
    <property type="project" value="UniProtKB-ARBA"/>
</dbReference>
<dbReference type="AlphaFoldDB" id="A0A4Y8PY67"/>
<comment type="caution">
    <text evidence="4">The sequence shown here is derived from an EMBL/GenBank/DDBJ whole genome shotgun (WGS) entry which is preliminary data.</text>
</comment>
<keyword evidence="5" id="KW-1185">Reference proteome</keyword>
<evidence type="ECO:0000313" key="4">
    <source>
        <dbReference type="EMBL" id="TFE86232.1"/>
    </source>
</evidence>
<protein>
    <recommendedName>
        <fullName evidence="6">Acid phosphatase</fullName>
    </recommendedName>
</protein>
<dbReference type="PANTHER" id="PTHR31956:SF1">
    <property type="entry name" value="NON-SPECIFIC PHOSPHOLIPASE C1"/>
    <property type="match status" value="1"/>
</dbReference>
<keyword evidence="3" id="KW-0732">Signal</keyword>
<dbReference type="OrthoDB" id="9770871at2"/>
<dbReference type="InterPro" id="IPR007312">
    <property type="entry name" value="Phosphoesterase"/>
</dbReference>
<organism evidence="4 5">
    <name type="scientific">Paenibacillus athensensis</name>
    <dbReference type="NCBI Taxonomy" id="1967502"/>
    <lineage>
        <taxon>Bacteria</taxon>
        <taxon>Bacillati</taxon>
        <taxon>Bacillota</taxon>
        <taxon>Bacilli</taxon>
        <taxon>Bacillales</taxon>
        <taxon>Paenibacillaceae</taxon>
        <taxon>Paenibacillus</taxon>
    </lineage>
</organism>
<evidence type="ECO:0000256" key="1">
    <source>
        <dbReference type="ARBA" id="ARBA00022801"/>
    </source>
</evidence>
<feature type="compositionally biased region" description="Low complexity" evidence="2">
    <location>
        <begin position="39"/>
        <end position="67"/>
    </location>
</feature>
<evidence type="ECO:0008006" key="6">
    <source>
        <dbReference type="Google" id="ProtNLM"/>
    </source>
</evidence>
<sequence length="342" mass="36073">MFKSKSAVLLLPLLLAACSPLGGGASPAPAAVDQRSKPAPSTAAAQHAAKVQQTASPASGGAFASSAATAPGQSPVISPAPAAQKPLASGTDLPKPDHVVIVVEENHSFEKVIGSKAAPYINGLVQQGAFFTQSFAVAHPSQPNYLVLFSGSDQGIKDDSCGHTFKAANLASSLIQAQLTFGGYSEDLPETGSTACTHGQYGRKHSPWVNFSNVPKETNMPLDSFPADDFSKLPTVSFVIPNLDNDMHDGSIRAADDWLKEHLDPYVQWAASHNSLLIVTWDEDDNSRNNHIPTLMAGPMVAIGSYDQRITHLNVLRTLEDMYGLPHAGKSGDAAAITGVWR</sequence>
<gene>
    <name evidence="4" type="ORF">B5M42_15440</name>
</gene>
<feature type="region of interest" description="Disordered" evidence="2">
    <location>
        <begin position="25"/>
        <end position="67"/>
    </location>
</feature>
<proteinExistence type="predicted"/>
<dbReference type="InterPro" id="IPR017850">
    <property type="entry name" value="Alkaline_phosphatase_core_sf"/>
</dbReference>
<feature type="signal peptide" evidence="3">
    <location>
        <begin position="1"/>
        <end position="30"/>
    </location>
</feature>
<feature type="chain" id="PRO_5021453115" description="Acid phosphatase" evidence="3">
    <location>
        <begin position="31"/>
        <end position="342"/>
    </location>
</feature>
<dbReference type="Proteomes" id="UP000298246">
    <property type="component" value="Unassembled WGS sequence"/>
</dbReference>
<dbReference type="PANTHER" id="PTHR31956">
    <property type="entry name" value="NON-SPECIFIC PHOSPHOLIPASE C4-RELATED"/>
    <property type="match status" value="1"/>
</dbReference>
<evidence type="ECO:0000313" key="5">
    <source>
        <dbReference type="Proteomes" id="UP000298246"/>
    </source>
</evidence>